<comment type="similarity">
    <text evidence="1 3">Belongs to the RelE toxin family.</text>
</comment>
<dbReference type="PANTHER" id="PTHR33755">
    <property type="entry name" value="TOXIN PARE1-RELATED"/>
    <property type="match status" value="1"/>
</dbReference>
<sequence length="100" mass="11316">MGTIVRRPLAALDILDIWDHIADDDMEAADRWVDELDTSFGRLATQPLMGRARPELAPDLRSFPFRRYVIFYLPLPDGIDVVRVLHSARDIDGDLVGGRV</sequence>
<dbReference type="Pfam" id="PF05016">
    <property type="entry name" value="ParE_toxin"/>
    <property type="match status" value="1"/>
</dbReference>
<dbReference type="InterPro" id="IPR028344">
    <property type="entry name" value="ParE1/4"/>
</dbReference>
<organism evidence="4 5">
    <name type="scientific">Piscinibacter sakaiensis</name>
    <name type="common">Ideonella sakaiensis</name>
    <dbReference type="NCBI Taxonomy" id="1547922"/>
    <lineage>
        <taxon>Bacteria</taxon>
        <taxon>Pseudomonadati</taxon>
        <taxon>Pseudomonadota</taxon>
        <taxon>Betaproteobacteria</taxon>
        <taxon>Burkholderiales</taxon>
        <taxon>Sphaerotilaceae</taxon>
        <taxon>Piscinibacter</taxon>
    </lineage>
</organism>
<dbReference type="PIRSF" id="PIRSF029218">
    <property type="entry name" value="ParE"/>
    <property type="match status" value="1"/>
</dbReference>
<dbReference type="Gene3D" id="3.30.2310.20">
    <property type="entry name" value="RelE-like"/>
    <property type="match status" value="1"/>
</dbReference>
<reference evidence="5" key="1">
    <citation type="submission" date="2015-07" db="EMBL/GenBank/DDBJ databases">
        <title>Discovery of a poly(ethylene terephthalate assimilation.</title>
        <authorList>
            <person name="Yoshida S."/>
            <person name="Hiraga K."/>
            <person name="Takehana T."/>
            <person name="Taniguchi I."/>
            <person name="Yamaji H."/>
            <person name="Maeda Y."/>
            <person name="Toyohara K."/>
            <person name="Miyamoto K."/>
            <person name="Kimura Y."/>
            <person name="Oda K."/>
        </authorList>
    </citation>
    <scope>NUCLEOTIDE SEQUENCE [LARGE SCALE GENOMIC DNA]</scope>
    <source>
        <strain evidence="5">NBRC 110686 / TISTR 2288 / 201-F6</strain>
    </source>
</reference>
<protein>
    <recommendedName>
        <fullName evidence="3">Toxin</fullName>
    </recommendedName>
</protein>
<keyword evidence="5" id="KW-1185">Reference proteome</keyword>
<dbReference type="RefSeq" id="WP_054019930.1">
    <property type="nucleotide sequence ID" value="NZ_BBYR01000030.1"/>
</dbReference>
<dbReference type="PANTHER" id="PTHR33755:SF6">
    <property type="entry name" value="PLASMID STABILIZATION SYSTEM PROTEIN"/>
    <property type="match status" value="1"/>
</dbReference>
<dbReference type="InterPro" id="IPR007712">
    <property type="entry name" value="RelE/ParE_toxin"/>
</dbReference>
<dbReference type="EMBL" id="BBYR01000030">
    <property type="protein sequence ID" value="GAP35897.1"/>
    <property type="molecule type" value="Genomic_DNA"/>
</dbReference>
<evidence type="ECO:0000256" key="2">
    <source>
        <dbReference type="ARBA" id="ARBA00022649"/>
    </source>
</evidence>
<dbReference type="InterPro" id="IPR051803">
    <property type="entry name" value="TA_system_RelE-like_toxin"/>
</dbReference>
<gene>
    <name evidence="4" type="ORF">ISF6_1737</name>
</gene>
<name>A0A0K8NZR8_PISS1</name>
<dbReference type="OrthoDB" id="9798046at2"/>
<dbReference type="Proteomes" id="UP000037660">
    <property type="component" value="Unassembled WGS sequence"/>
</dbReference>
<comment type="caution">
    <text evidence="4">The sequence shown here is derived from an EMBL/GenBank/DDBJ whole genome shotgun (WGS) entry which is preliminary data.</text>
</comment>
<reference evidence="4 5" key="2">
    <citation type="journal article" date="2016" name="Science">
        <title>A bacterium that degrades and assimilates poly(ethylene terephthalate).</title>
        <authorList>
            <person name="Yoshida S."/>
            <person name="Hiraga K."/>
            <person name="Takehana T."/>
            <person name="Taniguchi I."/>
            <person name="Yamaji H."/>
            <person name="Maeda Y."/>
            <person name="Toyohara K."/>
            <person name="Miyamoto K."/>
            <person name="Kimura Y."/>
            <person name="Oda K."/>
        </authorList>
    </citation>
    <scope>NUCLEOTIDE SEQUENCE [LARGE SCALE GENOMIC DNA]</scope>
    <source>
        <strain evidence="5">NBRC 110686 / TISTR 2288 / 201-F6</strain>
    </source>
</reference>
<proteinExistence type="inferred from homology"/>
<accession>A0A0K8NZR8</accession>
<dbReference type="STRING" id="1547922.ISF6_1737"/>
<dbReference type="AlphaFoldDB" id="A0A0K8NZR8"/>
<evidence type="ECO:0000256" key="3">
    <source>
        <dbReference type="PIRNR" id="PIRNR029218"/>
    </source>
</evidence>
<dbReference type="InterPro" id="IPR035093">
    <property type="entry name" value="RelE/ParE_toxin_dom_sf"/>
</dbReference>
<evidence type="ECO:0000313" key="5">
    <source>
        <dbReference type="Proteomes" id="UP000037660"/>
    </source>
</evidence>
<evidence type="ECO:0000313" key="4">
    <source>
        <dbReference type="EMBL" id="GAP35897.1"/>
    </source>
</evidence>
<evidence type="ECO:0000256" key="1">
    <source>
        <dbReference type="ARBA" id="ARBA00006226"/>
    </source>
</evidence>
<keyword evidence="2" id="KW-1277">Toxin-antitoxin system</keyword>